<gene>
    <name evidence="12" type="primary">bsh</name>
    <name evidence="11" type="ORF">J0J69_09040</name>
    <name evidence="12" type="ORF">J0J70_04940</name>
</gene>
<dbReference type="EMBL" id="CP071250">
    <property type="protein sequence ID" value="UUF09311.1"/>
    <property type="molecule type" value="Genomic_DNA"/>
</dbReference>
<evidence type="ECO:0000256" key="5">
    <source>
        <dbReference type="ARBA" id="ARBA00044769"/>
    </source>
</evidence>
<evidence type="ECO:0000256" key="9">
    <source>
        <dbReference type="ARBA" id="ARBA00048897"/>
    </source>
</evidence>
<evidence type="ECO:0000256" key="7">
    <source>
        <dbReference type="ARBA" id="ARBA00044806"/>
    </source>
</evidence>
<evidence type="ECO:0000256" key="3">
    <source>
        <dbReference type="ARBA" id="ARBA00022801"/>
    </source>
</evidence>
<dbReference type="GO" id="GO:0006629">
    <property type="term" value="P:lipid metabolic process"/>
    <property type="evidence" value="ECO:0007669"/>
    <property type="project" value="UniProtKB-KW"/>
</dbReference>
<dbReference type="Proteomes" id="UP001058072">
    <property type="component" value="Chromosome"/>
</dbReference>
<evidence type="ECO:0000259" key="10">
    <source>
        <dbReference type="Pfam" id="PF02275"/>
    </source>
</evidence>
<evidence type="ECO:0000256" key="1">
    <source>
        <dbReference type="ARBA" id="ARBA00004860"/>
    </source>
</evidence>
<dbReference type="PANTHER" id="PTHR35527:SF2">
    <property type="entry name" value="HYDROLASE"/>
    <property type="match status" value="1"/>
</dbReference>
<evidence type="ECO:0000256" key="8">
    <source>
        <dbReference type="ARBA" id="ARBA00047285"/>
    </source>
</evidence>
<evidence type="ECO:0000313" key="11">
    <source>
        <dbReference type="EMBL" id="UUF05233.1"/>
    </source>
</evidence>
<dbReference type="EMBL" id="CP071249">
    <property type="protein sequence ID" value="UUF05233.1"/>
    <property type="molecule type" value="Genomic_DNA"/>
</dbReference>
<reference evidence="12 13" key="1">
    <citation type="submission" date="2021-03" db="EMBL/GenBank/DDBJ databases">
        <title>Comparative Genomics and Metabolomics in the genus Turicibacter.</title>
        <authorList>
            <person name="Maki J."/>
            <person name="Looft T."/>
        </authorList>
    </citation>
    <scope>NUCLEOTIDE SEQUENCE</scope>
    <source>
        <strain evidence="12">ISU324</strain>
        <strain evidence="11 13">MMM721</strain>
    </source>
</reference>
<dbReference type="GO" id="GO:0045302">
    <property type="term" value="F:choloylglycine hydrolase activity"/>
    <property type="evidence" value="ECO:0007669"/>
    <property type="project" value="UniProtKB-EC"/>
</dbReference>
<dbReference type="RefSeq" id="WP_212724747.1">
    <property type="nucleotide sequence ID" value="NZ_CP071249.1"/>
</dbReference>
<dbReference type="InterPro" id="IPR029132">
    <property type="entry name" value="CBAH/NAAA_C"/>
</dbReference>
<evidence type="ECO:0000256" key="2">
    <source>
        <dbReference type="ARBA" id="ARBA00006625"/>
    </source>
</evidence>
<comment type="similarity">
    <text evidence="2">Belongs to the peptidase C59 family.</text>
</comment>
<comment type="catalytic activity">
    <reaction evidence="9">
        <text>taurodeoxycholate + H2O = deoxycholate + taurine</text>
        <dbReference type="Rhea" id="RHEA:47556"/>
        <dbReference type="ChEBI" id="CHEBI:15377"/>
        <dbReference type="ChEBI" id="CHEBI:23614"/>
        <dbReference type="ChEBI" id="CHEBI:36261"/>
        <dbReference type="ChEBI" id="CHEBI:507393"/>
    </reaction>
    <physiologicalReaction direction="left-to-right" evidence="9">
        <dbReference type="Rhea" id="RHEA:47557"/>
    </physiologicalReaction>
</comment>
<proteinExistence type="inferred from homology"/>
<evidence type="ECO:0000256" key="6">
    <source>
        <dbReference type="ARBA" id="ARBA00044804"/>
    </source>
</evidence>
<sequence>MCTAITLKTSENHHLVGRNFDIHPMNDLSVALVPREFEYVNRVTNEEMKTKYAVLGMGLFYENHILFCDGVNEKGLSCLMLQLSKFSTWSHKIRKDKVNIAPYDVAFWVLSNFSTISELMEGLKQLNIVALPDDQTALSTEIHWLVSDTSGQSIVIERTRDKLTVYNNKVGVLANSPTFDWHLNNLDRYINVKSDQPEEIKWGQQMLSTYSNGFGTIGLPGDFSSPSRFVKAAFLRNHVNVGDSEESAISECFHILDNVAIPRGVVDNSTGKECFLTQYSACLCLETQLYYYKTSSNQQIQVIDLNKENLDAKGLKLFPYPTRLTVQDQN</sequence>
<evidence type="ECO:0000313" key="14">
    <source>
        <dbReference type="Proteomes" id="UP001058072"/>
    </source>
</evidence>
<dbReference type="CDD" id="cd00542">
    <property type="entry name" value="Ntn_PVA"/>
    <property type="match status" value="1"/>
</dbReference>
<dbReference type="Proteomes" id="UP001058016">
    <property type="component" value="Chromosome"/>
</dbReference>
<dbReference type="NCBIfam" id="NF038245">
    <property type="entry name" value="bile_salt_hydro"/>
    <property type="match status" value="1"/>
</dbReference>
<dbReference type="PANTHER" id="PTHR35527">
    <property type="entry name" value="CHOLOYLGLYCINE HYDROLASE"/>
    <property type="match status" value="1"/>
</dbReference>
<keyword evidence="3 12" id="KW-0378">Hydrolase</keyword>
<keyword evidence="4" id="KW-0443">Lipid metabolism</keyword>
<accession>A0A9Q9FGV8</accession>
<dbReference type="AlphaFoldDB" id="A0A9Q9FGV8"/>
<evidence type="ECO:0000313" key="12">
    <source>
        <dbReference type="EMBL" id="UUF09311.1"/>
    </source>
</evidence>
<dbReference type="InterPro" id="IPR052193">
    <property type="entry name" value="Peptidase_C59"/>
</dbReference>
<dbReference type="Gene3D" id="3.60.60.10">
    <property type="entry name" value="Penicillin V Acylase, Chain A"/>
    <property type="match status" value="1"/>
</dbReference>
<dbReference type="EC" id="3.5.1.24" evidence="5"/>
<feature type="domain" description="Choloylglycine hydrolase/NAAA C-terminal" evidence="10">
    <location>
        <begin position="2"/>
        <end position="316"/>
    </location>
</feature>
<comment type="catalytic activity">
    <reaction evidence="8">
        <text>cholate + taurine = taurocholate + H2O</text>
        <dbReference type="Rhea" id="RHEA:47108"/>
        <dbReference type="ChEBI" id="CHEBI:15377"/>
        <dbReference type="ChEBI" id="CHEBI:29747"/>
        <dbReference type="ChEBI" id="CHEBI:36257"/>
        <dbReference type="ChEBI" id="CHEBI:507393"/>
    </reaction>
    <physiologicalReaction direction="right-to-left" evidence="8">
        <dbReference type="Rhea" id="RHEA:47110"/>
    </physiologicalReaction>
</comment>
<dbReference type="Pfam" id="PF02275">
    <property type="entry name" value="CBAH"/>
    <property type="match status" value="1"/>
</dbReference>
<keyword evidence="13" id="KW-1185">Reference proteome</keyword>
<dbReference type="SUPFAM" id="SSF56235">
    <property type="entry name" value="N-terminal nucleophile aminohydrolases (Ntn hydrolases)"/>
    <property type="match status" value="1"/>
</dbReference>
<dbReference type="InterPro" id="IPR029055">
    <property type="entry name" value="Ntn_hydrolases_N"/>
</dbReference>
<evidence type="ECO:0000313" key="13">
    <source>
        <dbReference type="Proteomes" id="UP001058016"/>
    </source>
</evidence>
<name>A0A9Q9FGV8_9FIRM</name>
<evidence type="ECO:0000256" key="4">
    <source>
        <dbReference type="ARBA" id="ARBA00023098"/>
    </source>
</evidence>
<comment type="pathway">
    <text evidence="1">Lipid metabolism; bile acid biosynthesis.</text>
</comment>
<protein>
    <recommendedName>
        <fullName evidence="5">choloylglycine hydrolase</fullName>
        <ecNumber evidence="5">3.5.1.24</ecNumber>
    </recommendedName>
    <alternativeName>
        <fullName evidence="6">Bile salt hydrolase</fullName>
    </alternativeName>
    <alternativeName>
        <fullName evidence="7">Choloylglycine hydrolase</fullName>
    </alternativeName>
</protein>
<dbReference type="InterPro" id="IPR047711">
    <property type="entry name" value="CBAH"/>
</dbReference>
<organism evidence="12 14">
    <name type="scientific">Turicibacter bilis</name>
    <dbReference type="NCBI Taxonomy" id="2735723"/>
    <lineage>
        <taxon>Bacteria</taxon>
        <taxon>Bacillati</taxon>
        <taxon>Bacillota</taxon>
        <taxon>Erysipelotrichia</taxon>
        <taxon>Erysipelotrichales</taxon>
        <taxon>Turicibacteraceae</taxon>
        <taxon>Turicibacter</taxon>
    </lineage>
</organism>